<gene>
    <name evidence="2" type="ORF">SLEP1_g29128</name>
</gene>
<evidence type="ECO:0000256" key="1">
    <source>
        <dbReference type="SAM" id="Phobius"/>
    </source>
</evidence>
<keyword evidence="3" id="KW-1185">Reference proteome</keyword>
<reference evidence="2 3" key="1">
    <citation type="journal article" date="2021" name="Commun. Biol.">
        <title>The genome of Shorea leprosula (Dipterocarpaceae) highlights the ecological relevance of drought in aseasonal tropical rainforests.</title>
        <authorList>
            <person name="Ng K.K.S."/>
            <person name="Kobayashi M.J."/>
            <person name="Fawcett J.A."/>
            <person name="Hatakeyama M."/>
            <person name="Paape T."/>
            <person name="Ng C.H."/>
            <person name="Ang C.C."/>
            <person name="Tnah L.H."/>
            <person name="Lee C.T."/>
            <person name="Nishiyama T."/>
            <person name="Sese J."/>
            <person name="O'Brien M.J."/>
            <person name="Copetti D."/>
            <person name="Mohd Noor M.I."/>
            <person name="Ong R.C."/>
            <person name="Putra M."/>
            <person name="Sireger I.Z."/>
            <person name="Indrioko S."/>
            <person name="Kosugi Y."/>
            <person name="Izuno A."/>
            <person name="Isagi Y."/>
            <person name="Lee S.L."/>
            <person name="Shimizu K.K."/>
        </authorList>
    </citation>
    <scope>NUCLEOTIDE SEQUENCE [LARGE SCALE GENOMIC DNA]</scope>
    <source>
        <strain evidence="2">214</strain>
    </source>
</reference>
<keyword evidence="1" id="KW-0472">Membrane</keyword>
<accession>A0AAV5K696</accession>
<keyword evidence="1" id="KW-0812">Transmembrane</keyword>
<comment type="caution">
    <text evidence="2">The sequence shown here is derived from an EMBL/GenBank/DDBJ whole genome shotgun (WGS) entry which is preliminary data.</text>
</comment>
<evidence type="ECO:0000313" key="3">
    <source>
        <dbReference type="Proteomes" id="UP001054252"/>
    </source>
</evidence>
<protein>
    <submittedName>
        <fullName evidence="2">Uncharacterized protein</fullName>
    </submittedName>
</protein>
<name>A0AAV5K696_9ROSI</name>
<proteinExistence type="predicted"/>
<organism evidence="2 3">
    <name type="scientific">Rubroshorea leprosula</name>
    <dbReference type="NCBI Taxonomy" id="152421"/>
    <lineage>
        <taxon>Eukaryota</taxon>
        <taxon>Viridiplantae</taxon>
        <taxon>Streptophyta</taxon>
        <taxon>Embryophyta</taxon>
        <taxon>Tracheophyta</taxon>
        <taxon>Spermatophyta</taxon>
        <taxon>Magnoliopsida</taxon>
        <taxon>eudicotyledons</taxon>
        <taxon>Gunneridae</taxon>
        <taxon>Pentapetalae</taxon>
        <taxon>rosids</taxon>
        <taxon>malvids</taxon>
        <taxon>Malvales</taxon>
        <taxon>Dipterocarpaceae</taxon>
        <taxon>Rubroshorea</taxon>
    </lineage>
</organism>
<sequence length="96" mass="10453">MDIPQKLNQYRHQISLAIIASVTIALIAFAAPRFLNILAYFWPLFASTTVLLVIMVAFGGLSQLATETHGEGAGEGLLDYVAAARSEHIAEPQRLE</sequence>
<dbReference type="AlphaFoldDB" id="A0AAV5K696"/>
<dbReference type="PANTHER" id="PTHR34125">
    <property type="entry name" value="OS01G0762900 PROTEIN"/>
    <property type="match status" value="1"/>
</dbReference>
<feature type="transmembrane region" description="Helical" evidence="1">
    <location>
        <begin position="37"/>
        <end position="58"/>
    </location>
</feature>
<dbReference type="PANTHER" id="PTHR34125:SF7">
    <property type="entry name" value="TRANSMEMBRANE PROTEIN"/>
    <property type="match status" value="1"/>
</dbReference>
<dbReference type="Proteomes" id="UP001054252">
    <property type="component" value="Unassembled WGS sequence"/>
</dbReference>
<feature type="transmembrane region" description="Helical" evidence="1">
    <location>
        <begin position="12"/>
        <end position="31"/>
    </location>
</feature>
<dbReference type="EMBL" id="BPVZ01000051">
    <property type="protein sequence ID" value="GKV18791.1"/>
    <property type="molecule type" value="Genomic_DNA"/>
</dbReference>
<keyword evidence="1" id="KW-1133">Transmembrane helix</keyword>
<evidence type="ECO:0000313" key="2">
    <source>
        <dbReference type="EMBL" id="GKV18791.1"/>
    </source>
</evidence>